<evidence type="ECO:0000256" key="1">
    <source>
        <dbReference type="ARBA" id="ARBA00023016"/>
    </source>
</evidence>
<evidence type="ECO:0000256" key="2">
    <source>
        <dbReference type="ARBA" id="ARBA00023239"/>
    </source>
</evidence>
<evidence type="ECO:0000313" key="6">
    <source>
        <dbReference type="EMBL" id="QQB46952.1"/>
    </source>
</evidence>
<dbReference type="PANTHER" id="PTHR48094:SF11">
    <property type="entry name" value="GLUTATHIONE-INDEPENDENT GLYOXALASE HSP31-RELATED"/>
    <property type="match status" value="1"/>
</dbReference>
<comment type="similarity">
    <text evidence="3">Belongs to the peptidase C56 family. HSP31-like subfamily.</text>
</comment>
<dbReference type="GO" id="GO:0019172">
    <property type="term" value="F:glyoxalase III activity"/>
    <property type="evidence" value="ECO:0007669"/>
    <property type="project" value="TreeGrafter"/>
</dbReference>
<dbReference type="InterPro" id="IPR029062">
    <property type="entry name" value="Class_I_gatase-like"/>
</dbReference>
<dbReference type="GO" id="GO:0016740">
    <property type="term" value="F:transferase activity"/>
    <property type="evidence" value="ECO:0007669"/>
    <property type="project" value="UniProtKB-KW"/>
</dbReference>
<dbReference type="InterPro" id="IPR050325">
    <property type="entry name" value="Prot/Nucl_acid_deglycase"/>
</dbReference>
<reference evidence="6 7" key="1">
    <citation type="submission" date="2020-12" db="EMBL/GenBank/DDBJ databases">
        <title>FDA dAtabase for Regulatory Grade micrObial Sequences (FDA-ARGOS): Supporting development and validation of Infectious Disease Dx tests.</title>
        <authorList>
            <person name="Sproer C."/>
            <person name="Gronow S."/>
            <person name="Severitt S."/>
            <person name="Schroder I."/>
            <person name="Tallon L."/>
            <person name="Sadzewicz L."/>
            <person name="Zhao X."/>
            <person name="Boylan J."/>
            <person name="Ott S."/>
            <person name="Bowen H."/>
            <person name="Vavikolanu K."/>
            <person name="Mehta A."/>
            <person name="Aluvathingal J."/>
            <person name="Nadendla S."/>
            <person name="Lowell S."/>
            <person name="Myers T."/>
            <person name="Yan Y."/>
            <person name="Sichtig H."/>
        </authorList>
    </citation>
    <scope>NUCLEOTIDE SEQUENCE [LARGE SCALE GENOMIC DNA]</scope>
    <source>
        <strain evidence="6 7">FDAARGOS_1053</strain>
    </source>
</reference>
<evidence type="ECO:0000313" key="7">
    <source>
        <dbReference type="Proteomes" id="UP000596145"/>
    </source>
</evidence>
<feature type="domain" description="DJ-1/PfpI" evidence="5">
    <location>
        <begin position="50"/>
        <end position="247"/>
    </location>
</feature>
<feature type="compositionally biased region" description="Basic and acidic residues" evidence="4">
    <location>
        <begin position="12"/>
        <end position="22"/>
    </location>
</feature>
<keyword evidence="2" id="KW-0456">Lyase</keyword>
<dbReference type="Proteomes" id="UP000596145">
    <property type="component" value="Chromosome"/>
</dbReference>
<organism evidence="6 7">
    <name type="scientific">Corynebacterium glucuronolyticum</name>
    <dbReference type="NCBI Taxonomy" id="39791"/>
    <lineage>
        <taxon>Bacteria</taxon>
        <taxon>Bacillati</taxon>
        <taxon>Actinomycetota</taxon>
        <taxon>Actinomycetes</taxon>
        <taxon>Mycobacteriales</taxon>
        <taxon>Corynebacteriaceae</taxon>
        <taxon>Corynebacterium</taxon>
    </lineage>
</organism>
<feature type="region of interest" description="Disordered" evidence="4">
    <location>
        <begin position="1"/>
        <end position="22"/>
    </location>
</feature>
<dbReference type="InterPro" id="IPR002818">
    <property type="entry name" value="DJ-1/PfpI"/>
</dbReference>
<gene>
    <name evidence="6" type="ORF">I6I10_03260</name>
</gene>
<accession>A0A7T4JVJ4</accession>
<protein>
    <submittedName>
        <fullName evidence="6">Type 1 glutamine amidotransferase domain-containing protein</fullName>
    </submittedName>
</protein>
<dbReference type="AlphaFoldDB" id="A0A7T4JVJ4"/>
<dbReference type="GeneID" id="92761265"/>
<dbReference type="RefSeq" id="WP_084036268.1">
    <property type="nucleotide sequence ID" value="NZ_CP066007.1"/>
</dbReference>
<dbReference type="PANTHER" id="PTHR48094">
    <property type="entry name" value="PROTEIN/NUCLEIC ACID DEGLYCASE DJ-1-RELATED"/>
    <property type="match status" value="1"/>
</dbReference>
<dbReference type="OrthoDB" id="9792284at2"/>
<sequence length="250" mass="27370">MPSIRYTPTPEPRNKHELRGEHPRRILQVVTGVNRYLDRPGHRTGLWLGELSHSWDVFMNAGFEQVIASPSGGAVPLEPKSIRFPNFDASTRAWYHDKEKMALLDDVASLEDVSAADFDAIFLTGGHAVMYDFPGCDALQRLIHDIYEAGGAVGSVCHGYCGLLETKLSDGSLLIAGKKLTGFSWVEEVLAGVAEIVPYNVEQSVKERGATYSKGLVPFISHTETDGRLVTGQNPASARAAAHKLVERIK</sequence>
<keyword evidence="6" id="KW-0315">Glutamine amidotransferase</keyword>
<name>A0A7T4JVJ4_9CORY</name>
<evidence type="ECO:0000256" key="4">
    <source>
        <dbReference type="SAM" id="MobiDB-lite"/>
    </source>
</evidence>
<dbReference type="CDD" id="cd03141">
    <property type="entry name" value="GATase1_Hsp31_like"/>
    <property type="match status" value="1"/>
</dbReference>
<dbReference type="GO" id="GO:0005737">
    <property type="term" value="C:cytoplasm"/>
    <property type="evidence" value="ECO:0007669"/>
    <property type="project" value="TreeGrafter"/>
</dbReference>
<keyword evidence="1" id="KW-0346">Stress response</keyword>
<dbReference type="GO" id="GO:0019243">
    <property type="term" value="P:methylglyoxal catabolic process to D-lactate via S-lactoyl-glutathione"/>
    <property type="evidence" value="ECO:0007669"/>
    <property type="project" value="TreeGrafter"/>
</dbReference>
<keyword evidence="6" id="KW-0808">Transferase</keyword>
<dbReference type="Pfam" id="PF01965">
    <property type="entry name" value="DJ-1_PfpI"/>
    <property type="match status" value="1"/>
</dbReference>
<evidence type="ECO:0000256" key="3">
    <source>
        <dbReference type="ARBA" id="ARBA00038493"/>
    </source>
</evidence>
<evidence type="ECO:0000259" key="5">
    <source>
        <dbReference type="Pfam" id="PF01965"/>
    </source>
</evidence>
<dbReference type="Gene3D" id="3.40.50.880">
    <property type="match status" value="1"/>
</dbReference>
<dbReference type="SUPFAM" id="SSF52317">
    <property type="entry name" value="Class I glutamine amidotransferase-like"/>
    <property type="match status" value="1"/>
</dbReference>
<proteinExistence type="inferred from homology"/>
<dbReference type="EMBL" id="CP066007">
    <property type="protein sequence ID" value="QQB46952.1"/>
    <property type="molecule type" value="Genomic_DNA"/>
</dbReference>